<protein>
    <submittedName>
        <fullName evidence="3">SDR family oxidoreductase</fullName>
    </submittedName>
</protein>
<dbReference type="InterPro" id="IPR036291">
    <property type="entry name" value="NAD(P)-bd_dom_sf"/>
</dbReference>
<reference evidence="3 4" key="1">
    <citation type="submission" date="2018-12" db="EMBL/GenBank/DDBJ databases">
        <authorList>
            <person name="Sun L."/>
            <person name="Chen Z."/>
        </authorList>
    </citation>
    <scope>NUCLEOTIDE SEQUENCE [LARGE SCALE GENOMIC DNA]</scope>
    <source>
        <strain evidence="3 4">LMG 29736</strain>
    </source>
</reference>
<dbReference type="PANTHER" id="PTHR43180:SF66">
    <property type="entry name" value="SHORT-CHAIN DEHYDROGENASE_REDUCTASE FAMILY PROTEIN"/>
    <property type="match status" value="1"/>
</dbReference>
<evidence type="ECO:0000313" key="4">
    <source>
        <dbReference type="Proteomes" id="UP000287296"/>
    </source>
</evidence>
<dbReference type="FunFam" id="3.40.50.720:FF:000084">
    <property type="entry name" value="Short-chain dehydrogenase reductase"/>
    <property type="match status" value="1"/>
</dbReference>
<gene>
    <name evidence="3" type="ORF">D5F11_014085</name>
</gene>
<proteinExistence type="inferred from homology"/>
<evidence type="ECO:0000256" key="2">
    <source>
        <dbReference type="ARBA" id="ARBA00023002"/>
    </source>
</evidence>
<dbReference type="NCBIfam" id="NF005559">
    <property type="entry name" value="PRK07231.1"/>
    <property type="match status" value="1"/>
</dbReference>
<evidence type="ECO:0000256" key="1">
    <source>
        <dbReference type="ARBA" id="ARBA00006484"/>
    </source>
</evidence>
<dbReference type="PRINTS" id="PR00080">
    <property type="entry name" value="SDRFAMILY"/>
</dbReference>
<keyword evidence="2" id="KW-0560">Oxidoreductase</keyword>
<dbReference type="SUPFAM" id="SSF51735">
    <property type="entry name" value="NAD(P)-binding Rossmann-fold domains"/>
    <property type="match status" value="1"/>
</dbReference>
<dbReference type="OrthoDB" id="9803333at2"/>
<dbReference type="InterPro" id="IPR020904">
    <property type="entry name" value="Sc_DH/Rdtase_CS"/>
</dbReference>
<dbReference type="PRINTS" id="PR00081">
    <property type="entry name" value="GDHRDH"/>
</dbReference>
<sequence length="253" mass="26930">MRLQSKVAIITAGASGMGKAGAKLFSKEGAIVNILDINEESGQAVVEEIEASGGKAHFYRTDMTSVEDIKATVDKITDKYGKIDILWNHAGTPGPGGVDQVEEAGFDFALDLNVKSGFFLTKYVLPFMKDNGGSIIFTSSISGLVGSYFSPVYSTAKGGVSNMVRALAMSLGEHKIRVNSVCPGFTETPMLKEFLARDEDDDMEANANKVLSRVPLGRFAYAEDVANAALFLASDESVYITGVNLPVDGGYTA</sequence>
<dbReference type="PROSITE" id="PS00061">
    <property type="entry name" value="ADH_SHORT"/>
    <property type="match status" value="1"/>
</dbReference>
<accession>A0A429X6K9</accession>
<dbReference type="GO" id="GO:0008206">
    <property type="term" value="P:bile acid metabolic process"/>
    <property type="evidence" value="ECO:0007669"/>
    <property type="project" value="UniProtKB-ARBA"/>
</dbReference>
<evidence type="ECO:0000313" key="3">
    <source>
        <dbReference type="EMBL" id="RST59019.1"/>
    </source>
</evidence>
<organism evidence="3 4">
    <name type="scientific">Siminovitchia terrae</name>
    <name type="common">Bacillus terrae</name>
    <dbReference type="NCBI Taxonomy" id="1914933"/>
    <lineage>
        <taxon>Bacteria</taxon>
        <taxon>Bacillati</taxon>
        <taxon>Bacillota</taxon>
        <taxon>Bacilli</taxon>
        <taxon>Bacillales</taxon>
        <taxon>Bacillaceae</taxon>
        <taxon>Siminovitchia</taxon>
    </lineage>
</organism>
<dbReference type="GO" id="GO:0016491">
    <property type="term" value="F:oxidoreductase activity"/>
    <property type="evidence" value="ECO:0007669"/>
    <property type="project" value="UniProtKB-KW"/>
</dbReference>
<name>A0A429X6K9_SIMTE</name>
<dbReference type="Pfam" id="PF13561">
    <property type="entry name" value="adh_short_C2"/>
    <property type="match status" value="1"/>
</dbReference>
<dbReference type="Proteomes" id="UP000287296">
    <property type="component" value="Unassembled WGS sequence"/>
</dbReference>
<dbReference type="RefSeq" id="WP_120118827.1">
    <property type="nucleotide sequence ID" value="NZ_QYTW02000014.1"/>
</dbReference>
<dbReference type="CDD" id="cd05233">
    <property type="entry name" value="SDR_c"/>
    <property type="match status" value="1"/>
</dbReference>
<dbReference type="AlphaFoldDB" id="A0A429X6K9"/>
<dbReference type="Gene3D" id="3.40.50.720">
    <property type="entry name" value="NAD(P)-binding Rossmann-like Domain"/>
    <property type="match status" value="1"/>
</dbReference>
<comment type="caution">
    <text evidence="3">The sequence shown here is derived from an EMBL/GenBank/DDBJ whole genome shotgun (WGS) entry which is preliminary data.</text>
</comment>
<dbReference type="EMBL" id="QYTW02000014">
    <property type="protein sequence ID" value="RST59019.1"/>
    <property type="molecule type" value="Genomic_DNA"/>
</dbReference>
<dbReference type="PANTHER" id="PTHR43180">
    <property type="entry name" value="3-OXOACYL-(ACYL-CARRIER-PROTEIN) REDUCTASE (AFU_ORTHOLOGUE AFUA_6G11210)"/>
    <property type="match status" value="1"/>
</dbReference>
<comment type="similarity">
    <text evidence="1">Belongs to the short-chain dehydrogenases/reductases (SDR) family.</text>
</comment>
<dbReference type="InterPro" id="IPR002347">
    <property type="entry name" value="SDR_fam"/>
</dbReference>